<proteinExistence type="predicted"/>
<gene>
    <name evidence="1" type="ORF">HP467_07350</name>
</gene>
<name>A0A850DQX2_9MICO</name>
<dbReference type="EMBL" id="JABMCG010000095">
    <property type="protein sequence ID" value="NUU27926.1"/>
    <property type="molecule type" value="Genomic_DNA"/>
</dbReference>
<reference evidence="1 2" key="1">
    <citation type="submission" date="2020-05" db="EMBL/GenBank/DDBJ databases">
        <title>Genome Sequencing of Type Strains.</title>
        <authorList>
            <person name="Lemaire J.F."/>
            <person name="Inderbitzin P."/>
            <person name="Gregorio O.A."/>
            <person name="Collins S.B."/>
            <person name="Wespe N."/>
            <person name="Knight-Connoni V."/>
        </authorList>
    </citation>
    <scope>NUCLEOTIDE SEQUENCE [LARGE SCALE GENOMIC DNA]</scope>
    <source>
        <strain evidence="1 2">DSM 20512</strain>
    </source>
</reference>
<dbReference type="Proteomes" id="UP000539146">
    <property type="component" value="Unassembled WGS sequence"/>
</dbReference>
<organism evidence="1 2">
    <name type="scientific">Curtobacterium citreum</name>
    <dbReference type="NCBI Taxonomy" id="2036"/>
    <lineage>
        <taxon>Bacteria</taxon>
        <taxon>Bacillati</taxon>
        <taxon>Actinomycetota</taxon>
        <taxon>Actinomycetes</taxon>
        <taxon>Micrococcales</taxon>
        <taxon>Microbacteriaceae</taxon>
        <taxon>Curtobacterium</taxon>
    </lineage>
</organism>
<dbReference type="RefSeq" id="WP_175325757.1">
    <property type="nucleotide sequence ID" value="NZ_BAAAWP010000001.1"/>
</dbReference>
<protein>
    <submittedName>
        <fullName evidence="1">Uncharacterized protein</fullName>
    </submittedName>
</protein>
<comment type="caution">
    <text evidence="1">The sequence shown here is derived from an EMBL/GenBank/DDBJ whole genome shotgun (WGS) entry which is preliminary data.</text>
</comment>
<dbReference type="AlphaFoldDB" id="A0A850DQX2"/>
<accession>A0A850DQX2</accession>
<evidence type="ECO:0000313" key="1">
    <source>
        <dbReference type="EMBL" id="NUU27926.1"/>
    </source>
</evidence>
<sequence length="255" mass="27948">MTITPPEVDDELTVALLVERARRRLTEAPELVEYVRIRRLPGGAIRDGQPRAPSRTPPAPLHVGALDDADALYVDLVGHVRRWGRDLSVTTLKVALRSGQWTADGVLLGFRSTTTPPGAAELTRDLTDWLLLHLDRIAAHPGGPEALWDLAHAVELVYSRFPLEARPDRPHWKRPCEQCGEFAVTADWSPDAEIRDVTVWCEACSHVLVSTDSAGTVHVRGTESPDQRAAGRKVARIVRQIAVGTSVPRIEGAPA</sequence>
<evidence type="ECO:0000313" key="2">
    <source>
        <dbReference type="Proteomes" id="UP000539146"/>
    </source>
</evidence>